<feature type="domain" description="Phorbol-ester/DAG-type" evidence="7">
    <location>
        <begin position="529"/>
        <end position="585"/>
    </location>
</feature>
<dbReference type="GO" id="GO:0046872">
    <property type="term" value="F:metal ion binding"/>
    <property type="evidence" value="ECO:0007669"/>
    <property type="project" value="UniProtKB-KW"/>
</dbReference>
<accession>A0A814Q8H4</accession>
<organism evidence="8 9">
    <name type="scientific">Adineta steineri</name>
    <dbReference type="NCBI Taxonomy" id="433720"/>
    <lineage>
        <taxon>Eukaryota</taxon>
        <taxon>Metazoa</taxon>
        <taxon>Spiralia</taxon>
        <taxon>Gnathifera</taxon>
        <taxon>Rotifera</taxon>
        <taxon>Eurotatoria</taxon>
        <taxon>Bdelloidea</taxon>
        <taxon>Adinetida</taxon>
        <taxon>Adinetidae</taxon>
        <taxon>Adineta</taxon>
    </lineage>
</organism>
<dbReference type="Pfam" id="PF00130">
    <property type="entry name" value="C1_1"/>
    <property type="match status" value="1"/>
</dbReference>
<dbReference type="Pfam" id="PF00169">
    <property type="entry name" value="PH"/>
    <property type="match status" value="1"/>
</dbReference>
<sequence length="744" mass="85187">MISFVLIYWQLLLLLYKIIILLLKLSEEATQFIYTDIQRHAVWANMQFWEMSFYSDVQLQIRNLYLSHEDYNQNNNNNDNSAVTDSLSTSSADTVTHQGSTITHDLCADHPSHQNGTPVHEKTALEIAAEQMRLYTQKTSEEQRSIEDLEEQTIYALAIHYIQLMVYMKLPLDISSSSNIRHSIYNHISHNTGGDADSVTSDFYHSSNDPFNVRDADETSTVGSHDSGNGFDLNSDDQVTDLVLSFVRKFVDKICDESGVNTTHKNSLHTKLYQTVQIQIEVLEKVYRETRRVAPMPKPLLPRFVTIPELFEHEESIALRSYLLPDGRDEFFIGQHSLLPAEGALIMTNYRLIFKGRPVNPATFVRINRECARFYNFLYSPSTDSCVLRPSYKMYSLDIWDFYLSETLETGCPYDLDIALAEHDEHLNDAELRQRSKCISAVYDDISICLPDFFNEIVSEMSNTLLHTNGDSWKTYWDKIEKPEREKVQRLSIQDEAYKRMNSQQNYLQPQRSLSSSISSSRTSSMYGLHTYESAQFSTPQICDTCDELIDAKKSPMEGIRALQCRDCSNICHEKCRSVASCKPCRRVGVSGSSESQIVVNSSRFETGSVTGVYDHHGLSHPFTSSSAAGNNSGPQHRTHEGYLRKRGHLLKQWKERWFVLDSVRHELRYYDSSDDQTAKGVILLADAVEILPYTGPFPNALRRFDSRAAFELHTNRRIYNFIAATAQDAQTWTEKIKSCLLDS</sequence>
<evidence type="ECO:0000256" key="2">
    <source>
        <dbReference type="ARBA" id="ARBA00022723"/>
    </source>
</evidence>
<dbReference type="InterPro" id="IPR002219">
    <property type="entry name" value="PKC_DAG/PE"/>
</dbReference>
<dbReference type="InterPro" id="IPR046349">
    <property type="entry name" value="C1-like_sf"/>
</dbReference>
<feature type="region of interest" description="Disordered" evidence="4">
    <location>
        <begin position="75"/>
        <end position="94"/>
    </location>
</feature>
<evidence type="ECO:0000313" key="9">
    <source>
        <dbReference type="Proteomes" id="UP000663845"/>
    </source>
</evidence>
<feature type="transmembrane region" description="Helical" evidence="5">
    <location>
        <begin position="6"/>
        <end position="23"/>
    </location>
</feature>
<dbReference type="InterPro" id="IPR022096">
    <property type="entry name" value="SBF1/SBF2"/>
</dbReference>
<protein>
    <submittedName>
        <fullName evidence="8">Uncharacterized protein</fullName>
    </submittedName>
</protein>
<dbReference type="PROSITE" id="PS50081">
    <property type="entry name" value="ZF_DAG_PE_2"/>
    <property type="match status" value="1"/>
</dbReference>
<feature type="domain" description="PH" evidence="6">
    <location>
        <begin position="637"/>
        <end position="742"/>
    </location>
</feature>
<name>A0A814Q8H4_9BILA</name>
<dbReference type="SUPFAM" id="SSF50729">
    <property type="entry name" value="PH domain-like"/>
    <property type="match status" value="1"/>
</dbReference>
<dbReference type="Gene3D" id="2.30.29.30">
    <property type="entry name" value="Pleckstrin-homology domain (PH domain)/Phosphotyrosine-binding domain (PTB)"/>
    <property type="match status" value="1"/>
</dbReference>
<reference evidence="8" key="1">
    <citation type="submission" date="2021-02" db="EMBL/GenBank/DDBJ databases">
        <authorList>
            <person name="Nowell W R."/>
        </authorList>
    </citation>
    <scope>NUCLEOTIDE SEQUENCE</scope>
</reference>
<dbReference type="SMART" id="SM00109">
    <property type="entry name" value="C1"/>
    <property type="match status" value="1"/>
</dbReference>
<dbReference type="EMBL" id="CAJNOG010000249">
    <property type="protein sequence ID" value="CAF1115439.1"/>
    <property type="molecule type" value="Genomic_DNA"/>
</dbReference>
<keyword evidence="5" id="KW-0472">Membrane</keyword>
<gene>
    <name evidence="8" type="ORF">JYZ213_LOCUS22178</name>
</gene>
<comment type="caution">
    <text evidence="8">The sequence shown here is derived from an EMBL/GenBank/DDBJ whole genome shotgun (WGS) entry which is preliminary data.</text>
</comment>
<evidence type="ECO:0000256" key="4">
    <source>
        <dbReference type="SAM" id="MobiDB-lite"/>
    </source>
</evidence>
<evidence type="ECO:0000259" key="6">
    <source>
        <dbReference type="PROSITE" id="PS50003"/>
    </source>
</evidence>
<dbReference type="AlphaFoldDB" id="A0A814Q8H4"/>
<evidence type="ECO:0000259" key="7">
    <source>
        <dbReference type="PROSITE" id="PS50081"/>
    </source>
</evidence>
<dbReference type="SUPFAM" id="SSF57889">
    <property type="entry name" value="Cysteine-rich domain"/>
    <property type="match status" value="1"/>
</dbReference>
<evidence type="ECO:0000313" key="8">
    <source>
        <dbReference type="EMBL" id="CAF1115439.1"/>
    </source>
</evidence>
<keyword evidence="5" id="KW-0812">Transmembrane</keyword>
<dbReference type="Pfam" id="PF12335">
    <property type="entry name" value="SBF2"/>
    <property type="match status" value="1"/>
</dbReference>
<evidence type="ECO:0000256" key="5">
    <source>
        <dbReference type="SAM" id="Phobius"/>
    </source>
</evidence>
<feature type="compositionally biased region" description="Polar residues" evidence="4">
    <location>
        <begin position="81"/>
        <end position="94"/>
    </location>
</feature>
<keyword evidence="3" id="KW-0862">Zinc</keyword>
<dbReference type="CDD" id="cd00029">
    <property type="entry name" value="C1"/>
    <property type="match status" value="1"/>
</dbReference>
<dbReference type="PROSITE" id="PS50003">
    <property type="entry name" value="PH_DOMAIN"/>
    <property type="match status" value="1"/>
</dbReference>
<dbReference type="InterPro" id="IPR011993">
    <property type="entry name" value="PH-like_dom_sf"/>
</dbReference>
<dbReference type="InterPro" id="IPR051707">
    <property type="entry name" value="PI-Interact_SigTrans_Reg"/>
</dbReference>
<dbReference type="PANTHER" id="PTHR14336:SF8">
    <property type="entry name" value="PROTEIN OPY1"/>
    <property type="match status" value="1"/>
</dbReference>
<dbReference type="PANTHER" id="PTHR14336">
    <property type="entry name" value="TANDEM PH DOMAIN CONTAINING PROTEIN"/>
    <property type="match status" value="1"/>
</dbReference>
<proteinExistence type="predicted"/>
<dbReference type="Gene3D" id="3.30.60.20">
    <property type="match status" value="1"/>
</dbReference>
<keyword evidence="5" id="KW-1133">Transmembrane helix</keyword>
<dbReference type="SMART" id="SM00233">
    <property type="entry name" value="PH"/>
    <property type="match status" value="1"/>
</dbReference>
<dbReference type="FunFam" id="2.30.29.30:FF:000286">
    <property type="entry name" value="PH-protein kinase domain containing protein"/>
    <property type="match status" value="1"/>
</dbReference>
<keyword evidence="2" id="KW-0479">Metal-binding</keyword>
<evidence type="ECO:0000256" key="3">
    <source>
        <dbReference type="ARBA" id="ARBA00022833"/>
    </source>
</evidence>
<evidence type="ECO:0000256" key="1">
    <source>
        <dbReference type="ARBA" id="ARBA00022553"/>
    </source>
</evidence>
<dbReference type="InterPro" id="IPR001849">
    <property type="entry name" value="PH_domain"/>
</dbReference>
<keyword evidence="1" id="KW-0597">Phosphoprotein</keyword>
<dbReference type="Proteomes" id="UP000663845">
    <property type="component" value="Unassembled WGS sequence"/>
</dbReference>